<dbReference type="AlphaFoldDB" id="A0A8J7SDU9"/>
<sequence length="378" mass="41861">MPAEIEIRPVATRAEREAFIRLPGRLMADDPAWVEPLHAERRQHIDPARNPFFRHAEVELWLAWRGTEPVGRISAQLDRLAPPVEGRSVGFWGMPAACDTETLGALLATAERWLADRGAGLGRGPFSLSVNETSGLLVDGFDTPPYLLMAHDPAWMGAAVEGCGWSKGRDLVAYVMDVSRGLPDRPRRIAERSLAEGVTLRPLDRRRFADEIRMVTAIFNDAWAGNWGFVPLTEAEIDAMAAELKPILDSELVCIAEIDGAPAGFIVLLPNINEAIGDLGGRLLPFGWAKLLWRLKVRGLRTGRVPLMGVTRPVAATVLGKTLPLLLIYALEERARARGIDEIELSWLLEDNLPVRRLIESLGGRLTKTWRVYEKVLA</sequence>
<dbReference type="Gene3D" id="3.40.630.30">
    <property type="match status" value="1"/>
</dbReference>
<dbReference type="SUPFAM" id="SSF55729">
    <property type="entry name" value="Acyl-CoA N-acyltransferases (Nat)"/>
    <property type="match status" value="1"/>
</dbReference>
<name>A0A8J7SDU9_9RHOB</name>
<evidence type="ECO:0000313" key="2">
    <source>
        <dbReference type="EMBL" id="MBK0400292.1"/>
    </source>
</evidence>
<dbReference type="EMBL" id="JAEHHL010000008">
    <property type="protein sequence ID" value="MBK0400292.1"/>
    <property type="molecule type" value="Genomic_DNA"/>
</dbReference>
<feature type="domain" description="N-acetyltransferase" evidence="1">
    <location>
        <begin position="198"/>
        <end position="378"/>
    </location>
</feature>
<dbReference type="PANTHER" id="PTHR41368">
    <property type="entry name" value="PROTEIN YGHO"/>
    <property type="match status" value="1"/>
</dbReference>
<organism evidence="2 3">
    <name type="scientific">Thermohalobaculum xanthum</name>
    <dbReference type="NCBI Taxonomy" id="2753746"/>
    <lineage>
        <taxon>Bacteria</taxon>
        <taxon>Pseudomonadati</taxon>
        <taxon>Pseudomonadota</taxon>
        <taxon>Alphaproteobacteria</taxon>
        <taxon>Rhodobacterales</taxon>
        <taxon>Paracoccaceae</taxon>
        <taxon>Thermohalobaculum</taxon>
    </lineage>
</organism>
<dbReference type="InterPro" id="IPR016181">
    <property type="entry name" value="Acyl_CoA_acyltransferase"/>
</dbReference>
<dbReference type="RefSeq" id="WP_200610889.1">
    <property type="nucleotide sequence ID" value="NZ_JAEHHL010000008.1"/>
</dbReference>
<gene>
    <name evidence="2" type="ORF">H0I76_13920</name>
</gene>
<evidence type="ECO:0000313" key="3">
    <source>
        <dbReference type="Proteomes" id="UP000655420"/>
    </source>
</evidence>
<evidence type="ECO:0000259" key="1">
    <source>
        <dbReference type="PROSITE" id="PS51186"/>
    </source>
</evidence>
<keyword evidence="3" id="KW-1185">Reference proteome</keyword>
<accession>A0A8J7SDU9</accession>
<dbReference type="PANTHER" id="PTHR41368:SF1">
    <property type="entry name" value="PROTEIN YGHO"/>
    <property type="match status" value="1"/>
</dbReference>
<protein>
    <submittedName>
        <fullName evidence="2">N-acetyltransferase</fullName>
    </submittedName>
</protein>
<dbReference type="GO" id="GO:0016747">
    <property type="term" value="F:acyltransferase activity, transferring groups other than amino-acyl groups"/>
    <property type="evidence" value="ECO:0007669"/>
    <property type="project" value="InterPro"/>
</dbReference>
<dbReference type="InterPro" id="IPR000182">
    <property type="entry name" value="GNAT_dom"/>
</dbReference>
<dbReference type="Proteomes" id="UP000655420">
    <property type="component" value="Unassembled WGS sequence"/>
</dbReference>
<comment type="caution">
    <text evidence="2">The sequence shown here is derived from an EMBL/GenBank/DDBJ whole genome shotgun (WGS) entry which is preliminary data.</text>
</comment>
<reference evidence="2" key="1">
    <citation type="submission" date="2020-12" db="EMBL/GenBank/DDBJ databases">
        <title>Bacterial taxonomy.</title>
        <authorList>
            <person name="Pan X."/>
        </authorList>
    </citation>
    <scope>NUCLEOTIDE SEQUENCE</scope>
    <source>
        <strain evidence="2">M0105</strain>
    </source>
</reference>
<proteinExistence type="predicted"/>
<dbReference type="PROSITE" id="PS51186">
    <property type="entry name" value="GNAT"/>
    <property type="match status" value="1"/>
</dbReference>
<dbReference type="InterPro" id="IPR039968">
    <property type="entry name" value="BcerS-like"/>
</dbReference>